<dbReference type="Pfam" id="PF01790">
    <property type="entry name" value="LGT"/>
    <property type="match status" value="1"/>
</dbReference>
<dbReference type="InterPro" id="IPR001640">
    <property type="entry name" value="Lgt"/>
</dbReference>
<feature type="transmembrane region" description="Helical" evidence="7">
    <location>
        <begin position="220"/>
        <end position="241"/>
    </location>
</feature>
<dbReference type="UniPathway" id="UPA00664"/>
<dbReference type="NCBIfam" id="TIGR00544">
    <property type="entry name" value="lgt"/>
    <property type="match status" value="1"/>
</dbReference>
<comment type="caution">
    <text evidence="8">The sequence shown here is derived from an EMBL/GenBank/DDBJ whole genome shotgun (WGS) entry which is preliminary data.</text>
</comment>
<feature type="transmembrane region" description="Helical" evidence="7">
    <location>
        <begin position="109"/>
        <end position="127"/>
    </location>
</feature>
<evidence type="ECO:0000256" key="3">
    <source>
        <dbReference type="ARBA" id="ARBA00022679"/>
    </source>
</evidence>
<organism evidence="8 9">
    <name type="scientific">Roseovarius bejariae</name>
    <dbReference type="NCBI Taxonomy" id="2576383"/>
    <lineage>
        <taxon>Bacteria</taxon>
        <taxon>Pseudomonadati</taxon>
        <taxon>Pseudomonadota</taxon>
        <taxon>Alphaproteobacteria</taxon>
        <taxon>Rhodobacterales</taxon>
        <taxon>Roseobacteraceae</taxon>
        <taxon>Roseovarius</taxon>
    </lineage>
</organism>
<keyword evidence="5 7" id="KW-1133">Transmembrane helix</keyword>
<dbReference type="PANTHER" id="PTHR30589:SF0">
    <property type="entry name" value="PHOSPHATIDYLGLYCEROL--PROLIPOPROTEIN DIACYLGLYCERYL TRANSFERASE"/>
    <property type="match status" value="1"/>
</dbReference>
<feature type="transmembrane region" description="Helical" evidence="7">
    <location>
        <begin position="272"/>
        <end position="293"/>
    </location>
</feature>
<comment type="catalytic activity">
    <reaction evidence="7">
        <text>L-cysteinyl-[prolipoprotein] + a 1,2-diacyl-sn-glycero-3-phospho-(1'-sn-glycerol) = an S-1,2-diacyl-sn-glyceryl-L-cysteinyl-[prolipoprotein] + sn-glycerol 1-phosphate + H(+)</text>
        <dbReference type="Rhea" id="RHEA:56712"/>
        <dbReference type="Rhea" id="RHEA-COMP:14679"/>
        <dbReference type="Rhea" id="RHEA-COMP:14680"/>
        <dbReference type="ChEBI" id="CHEBI:15378"/>
        <dbReference type="ChEBI" id="CHEBI:29950"/>
        <dbReference type="ChEBI" id="CHEBI:57685"/>
        <dbReference type="ChEBI" id="CHEBI:64716"/>
        <dbReference type="ChEBI" id="CHEBI:140658"/>
        <dbReference type="EC" id="2.5.1.145"/>
    </reaction>
</comment>
<evidence type="ECO:0000256" key="1">
    <source>
        <dbReference type="ARBA" id="ARBA00007150"/>
    </source>
</evidence>
<accession>A0A844CS72</accession>
<comment type="function">
    <text evidence="7">Catalyzes the transfer of the diacylglyceryl group from phosphatidylglycerol to the sulfhydryl group of the N-terminal cysteine of a prolipoprotein, the first step in the formation of mature lipoproteins.</text>
</comment>
<protein>
    <recommendedName>
        <fullName evidence="7">Phosphatidylglycerol--prolipoprotein diacylglyceryl transferase</fullName>
        <ecNumber evidence="7">2.5.1.145</ecNumber>
    </recommendedName>
</protein>
<gene>
    <name evidence="7" type="primary">lgt</name>
    <name evidence="8" type="ORF">FDP25_05320</name>
</gene>
<keyword evidence="6 7" id="KW-0472">Membrane</keyword>
<proteinExistence type="inferred from homology"/>
<evidence type="ECO:0000256" key="7">
    <source>
        <dbReference type="HAMAP-Rule" id="MF_01147"/>
    </source>
</evidence>
<comment type="similarity">
    <text evidence="1 7">Belongs to the Lgt family.</text>
</comment>
<name>A0A844CS72_9RHOB</name>
<feature type="transmembrane region" description="Helical" evidence="7">
    <location>
        <begin position="139"/>
        <end position="157"/>
    </location>
</feature>
<evidence type="ECO:0000256" key="2">
    <source>
        <dbReference type="ARBA" id="ARBA00022475"/>
    </source>
</evidence>
<feature type="transmembrane region" description="Helical" evidence="7">
    <location>
        <begin position="196"/>
        <end position="215"/>
    </location>
</feature>
<evidence type="ECO:0000313" key="8">
    <source>
        <dbReference type="EMBL" id="MRU14849.1"/>
    </source>
</evidence>
<dbReference type="GO" id="GO:0008961">
    <property type="term" value="F:phosphatidylglycerol-prolipoprotein diacylglyceryl transferase activity"/>
    <property type="evidence" value="ECO:0007669"/>
    <property type="project" value="UniProtKB-UniRule"/>
</dbReference>
<dbReference type="EC" id="2.5.1.145" evidence="7"/>
<dbReference type="HAMAP" id="MF_01147">
    <property type="entry name" value="Lgt"/>
    <property type="match status" value="1"/>
</dbReference>
<keyword evidence="3 7" id="KW-0808">Transferase</keyword>
<evidence type="ECO:0000256" key="6">
    <source>
        <dbReference type="ARBA" id="ARBA00023136"/>
    </source>
</evidence>
<keyword evidence="4 7" id="KW-0812">Transmembrane</keyword>
<dbReference type="EMBL" id="SZWE01000001">
    <property type="protein sequence ID" value="MRU14849.1"/>
    <property type="molecule type" value="Genomic_DNA"/>
</dbReference>
<evidence type="ECO:0000256" key="5">
    <source>
        <dbReference type="ARBA" id="ARBA00022989"/>
    </source>
</evidence>
<dbReference type="GO" id="GO:0042158">
    <property type="term" value="P:lipoprotein biosynthetic process"/>
    <property type="evidence" value="ECO:0007669"/>
    <property type="project" value="UniProtKB-UniRule"/>
</dbReference>
<feature type="transmembrane region" description="Helical" evidence="7">
    <location>
        <begin position="69"/>
        <end position="89"/>
    </location>
</feature>
<evidence type="ECO:0000256" key="4">
    <source>
        <dbReference type="ARBA" id="ARBA00022692"/>
    </source>
</evidence>
<dbReference type="RefSeq" id="WP_154149639.1">
    <property type="nucleotide sequence ID" value="NZ_SZWE01000001.1"/>
</dbReference>
<dbReference type="GO" id="GO:0005886">
    <property type="term" value="C:plasma membrane"/>
    <property type="evidence" value="ECO:0007669"/>
    <property type="project" value="UniProtKB-SubCell"/>
</dbReference>
<keyword evidence="9" id="KW-1185">Reference proteome</keyword>
<dbReference type="OrthoDB" id="871140at2"/>
<keyword evidence="8" id="KW-0449">Lipoprotein</keyword>
<evidence type="ECO:0000313" key="9">
    <source>
        <dbReference type="Proteomes" id="UP000564704"/>
    </source>
</evidence>
<dbReference type="Proteomes" id="UP000564704">
    <property type="component" value="Unassembled WGS sequence"/>
</dbReference>
<keyword evidence="2 7" id="KW-1003">Cell membrane</keyword>
<dbReference type="PANTHER" id="PTHR30589">
    <property type="entry name" value="PROLIPOPROTEIN DIACYLGLYCERYL TRANSFERASE"/>
    <property type="match status" value="1"/>
</dbReference>
<dbReference type="AlphaFoldDB" id="A0A844CS72"/>
<feature type="binding site" evidence="7">
    <location>
        <position position="152"/>
    </location>
    <ligand>
        <name>a 1,2-diacyl-sn-glycero-3-phospho-(1'-sn-glycerol)</name>
        <dbReference type="ChEBI" id="CHEBI:64716"/>
    </ligand>
</feature>
<reference evidence="8 9" key="1">
    <citation type="submission" date="2019-05" db="EMBL/GenBank/DDBJ databases">
        <title>Roseovarius bejariae sp. nov., a moderately halophylic bacterium isolated from a saline soil in Rambla Salada (Murcia).</title>
        <authorList>
            <person name="Castro D.J."/>
            <person name="Gomez-Altuve A."/>
            <person name="Reina J.C."/>
            <person name="Rodriguez M."/>
            <person name="Sampedro I."/>
            <person name="Llamas I."/>
            <person name="Martinez-Checa F."/>
        </authorList>
    </citation>
    <scope>NUCLEOTIDE SEQUENCE [LARGE SCALE GENOMIC DNA]</scope>
    <source>
        <strain evidence="8 9">A21</strain>
    </source>
</reference>
<comment type="subcellular location">
    <subcellularLocation>
        <location evidence="7">Cell membrane</location>
        <topology evidence="7">Multi-pass membrane protein</topology>
    </subcellularLocation>
</comment>
<comment type="pathway">
    <text evidence="7">Protein modification; lipoprotein biosynthesis (diacylglyceryl transfer).</text>
</comment>
<sequence length="297" mass="32638">MQAVIPFPDISPEIFSISLFGMEFALRWYALAYIVGIVLGWRLVVLAVRRGHLWRGGEAPLTVRDVEDLLTWVILGVILGGRLGFVLFYQPGYYLQNPVEILKVWQGGMSFHGGLLGVMVACFGFAYARGVRALSLADVLCMAAPVGLLLGRIANFINAELWGRPTEAPWGVIFPTAAAQDCPAVAGPCARHPSQLYEAGLEGLLLGLVVLWLVWRHRALWTPGLVSGVFFIGYGLSRFFVEFFRQADAQFITPENPMGYVLRFGSDWGLSMGQLLSLPMVALGLLLLAIAVLRREA</sequence>
<feature type="transmembrane region" description="Helical" evidence="7">
    <location>
        <begin position="28"/>
        <end position="48"/>
    </location>
</feature>
<dbReference type="PROSITE" id="PS01311">
    <property type="entry name" value="LGT"/>
    <property type="match status" value="1"/>
</dbReference>